<dbReference type="OrthoDB" id="77405at2759"/>
<feature type="transmembrane region" description="Helical" evidence="6">
    <location>
        <begin position="567"/>
        <end position="590"/>
    </location>
</feature>
<reference evidence="8" key="1">
    <citation type="submission" date="2021-05" db="EMBL/GenBank/DDBJ databases">
        <title>The genome of the haptophyte Pavlova lutheri (Diacronema luteri, Pavlovales) - a model for lipid biosynthesis in eukaryotic algae.</title>
        <authorList>
            <person name="Hulatt C.J."/>
            <person name="Posewitz M.C."/>
        </authorList>
    </citation>
    <scope>NUCLEOTIDE SEQUENCE</scope>
    <source>
        <strain evidence="8">NIVA-4/92</strain>
    </source>
</reference>
<feature type="compositionally biased region" description="Low complexity" evidence="5">
    <location>
        <begin position="244"/>
        <end position="256"/>
    </location>
</feature>
<comment type="caution">
    <text evidence="8">The sequence shown here is derived from an EMBL/GenBank/DDBJ whole genome shotgun (WGS) entry which is preliminary data.</text>
</comment>
<feature type="transmembrane region" description="Helical" evidence="6">
    <location>
        <begin position="446"/>
        <end position="469"/>
    </location>
</feature>
<dbReference type="Pfam" id="PF01625">
    <property type="entry name" value="PMSR"/>
    <property type="match status" value="1"/>
</dbReference>
<dbReference type="EMBL" id="JAGTXO010000012">
    <property type="protein sequence ID" value="KAG8464884.1"/>
    <property type="molecule type" value="Genomic_DNA"/>
</dbReference>
<dbReference type="SUPFAM" id="SSF55068">
    <property type="entry name" value="Peptide methionine sulfoxide reductase"/>
    <property type="match status" value="1"/>
</dbReference>
<feature type="transmembrane region" description="Helical" evidence="6">
    <location>
        <begin position="481"/>
        <end position="501"/>
    </location>
</feature>
<keyword evidence="6" id="KW-0472">Membrane</keyword>
<evidence type="ECO:0000259" key="7">
    <source>
        <dbReference type="Pfam" id="PF01625"/>
    </source>
</evidence>
<name>A0A8J5XQN1_DIALT</name>
<dbReference type="AlphaFoldDB" id="A0A8J5XQN1"/>
<dbReference type="InterPro" id="IPR036509">
    <property type="entry name" value="Met_Sox_Rdtase_MsrA_sf"/>
</dbReference>
<dbReference type="PANTHER" id="PTHR43774:SF1">
    <property type="entry name" value="PEPTIDE METHIONINE SULFOXIDE REDUCTASE MSRA 2"/>
    <property type="match status" value="1"/>
</dbReference>
<feature type="transmembrane region" description="Helical" evidence="6">
    <location>
        <begin position="602"/>
        <end position="625"/>
    </location>
</feature>
<feature type="region of interest" description="Disordered" evidence="5">
    <location>
        <begin position="210"/>
        <end position="323"/>
    </location>
</feature>
<feature type="compositionally biased region" description="Low complexity" evidence="5">
    <location>
        <begin position="281"/>
        <end position="291"/>
    </location>
</feature>
<evidence type="ECO:0000256" key="5">
    <source>
        <dbReference type="SAM" id="MobiDB-lite"/>
    </source>
</evidence>
<keyword evidence="9" id="KW-1185">Reference proteome</keyword>
<feature type="transmembrane region" description="Helical" evidence="6">
    <location>
        <begin position="533"/>
        <end position="555"/>
    </location>
</feature>
<keyword evidence="6" id="KW-0812">Transmembrane</keyword>
<feature type="region of interest" description="Disordered" evidence="5">
    <location>
        <begin position="150"/>
        <end position="197"/>
    </location>
</feature>
<organism evidence="8 9">
    <name type="scientific">Diacronema lutheri</name>
    <name type="common">Unicellular marine alga</name>
    <name type="synonym">Monochrysis lutheri</name>
    <dbReference type="NCBI Taxonomy" id="2081491"/>
    <lineage>
        <taxon>Eukaryota</taxon>
        <taxon>Haptista</taxon>
        <taxon>Haptophyta</taxon>
        <taxon>Pavlovophyceae</taxon>
        <taxon>Pavlovales</taxon>
        <taxon>Pavlovaceae</taxon>
        <taxon>Diacronema</taxon>
    </lineage>
</organism>
<gene>
    <name evidence="8" type="ORF">KFE25_010252</name>
</gene>
<keyword evidence="6" id="KW-1133">Transmembrane helix</keyword>
<accession>A0A8J5XQN1</accession>
<dbReference type="Proteomes" id="UP000751190">
    <property type="component" value="Unassembled WGS sequence"/>
</dbReference>
<evidence type="ECO:0000313" key="9">
    <source>
        <dbReference type="Proteomes" id="UP000751190"/>
    </source>
</evidence>
<dbReference type="GO" id="GO:0016799">
    <property type="term" value="F:hydrolase activity, hydrolyzing N-glycosyl compounds"/>
    <property type="evidence" value="ECO:0007669"/>
    <property type="project" value="InterPro"/>
</dbReference>
<sequence>MLAMQLARSFALCSECPVMHYLNDSQVRGLEGLWQRLCDGKLPARCTKAWFFETFCGIGHDAFNAARHEELDARADIGAHLNGFVKPYDVVALMRALPELQPLFPPSLGVRAGGAEHALLVEPAHAPSAEAVRNLLRDVFAAVVRRTAGARGLGTPSGTRRATTLLRGRSSTSSAAYSPRSLPAEARRRRSTSVDGGGLGAALAQVAAERGGAKRSRRWARTHSALALPAGGGDARGRLSNTTVSSSSGSFSVSVSPQAAGRPSAERGSAPGARDSRSTDRAACAPPAAADADADTDARARARAASAPAGGAPPARALPSSPERALAQLEQLSRRAGAALAAADRRARRAARALCAAAGALAAAAHAAGALAALSTCADDARRGVASVCTWPAPASAPRLALAAALLAACAGGALVDASARARGSARALASSPAAARLEGRARAHVGLACLLVLCALSLVPLALCAEALARRAAVPPAALAHTVAAGCTPPLAAAAALVFLRLRLRGISRVHALPPKQCEADLRARAREPMRAAALAAGGWLGLGAFADCAAALAAPPAARGARDGWFAPSLGGALVAAQIAIAALLCSMRARRAAEAAVRALVPAVGALDGGGGAAALACLLGARRGACGKRAAGVHTAALAALAEATPAPRSLDEVALCGLLRAPAPRAARVSSTAPRAAANVHGARFGDARVAIHAPRARTPPSEGAEAPAADAFELPRACVKRAVRRTAPSHADGGGAAVAATDTPTLERDLEAACGNVQGETRARLARLARLRAADAILVASPLDEPGAQARALARWARAWATEHGRPPIVACAPPARDGADGAQACATPLEARLVAAAYARTLLLLCGPATLARDARVVAQLWAWSALGRPISADEIEVLPLDEGAAAADLVAASVDTFSLVEPCAQSGADAACAARALRLAGAREVDAAAAYDALPGVRDTVVGYTGGVSEWPTYDAIGDHTEALRVTFDPELTSFERLVDFFFAEHSPMPMAFTGAQYRSAIFWHTEEQRLVAERLRAEIRPSISKHTAILPAAPFFRAEEYHQKWLSKQLARSRA</sequence>
<evidence type="ECO:0000313" key="8">
    <source>
        <dbReference type="EMBL" id="KAG8464884.1"/>
    </source>
</evidence>
<feature type="transmembrane region" description="Helical" evidence="6">
    <location>
        <begin position="353"/>
        <end position="374"/>
    </location>
</feature>
<evidence type="ECO:0000256" key="2">
    <source>
        <dbReference type="ARBA" id="ARBA00012502"/>
    </source>
</evidence>
<keyword evidence="3" id="KW-0560">Oxidoreductase</keyword>
<evidence type="ECO:0000256" key="6">
    <source>
        <dbReference type="SAM" id="Phobius"/>
    </source>
</evidence>
<dbReference type="EC" id="1.8.4.11" evidence="2"/>
<dbReference type="InterPro" id="IPR036452">
    <property type="entry name" value="Ribo_hydro-like"/>
</dbReference>
<evidence type="ECO:0000256" key="1">
    <source>
        <dbReference type="ARBA" id="ARBA00005591"/>
    </source>
</evidence>
<dbReference type="Gene3D" id="3.90.245.10">
    <property type="entry name" value="Ribonucleoside hydrolase-like"/>
    <property type="match status" value="1"/>
</dbReference>
<evidence type="ECO:0000256" key="4">
    <source>
        <dbReference type="ARBA" id="ARBA00030643"/>
    </source>
</evidence>
<feature type="domain" description="Peptide methionine sulphoxide reductase MsrA" evidence="7">
    <location>
        <begin position="937"/>
        <end position="1058"/>
    </location>
</feature>
<feature type="transmembrane region" description="Helical" evidence="6">
    <location>
        <begin position="400"/>
        <end position="420"/>
    </location>
</feature>
<dbReference type="GO" id="GO:0008113">
    <property type="term" value="F:peptide-methionine (S)-S-oxide reductase activity"/>
    <property type="evidence" value="ECO:0007669"/>
    <property type="project" value="UniProtKB-EC"/>
</dbReference>
<feature type="compositionally biased region" description="Low complexity" evidence="5">
    <location>
        <begin position="303"/>
        <end position="317"/>
    </location>
</feature>
<evidence type="ECO:0000256" key="3">
    <source>
        <dbReference type="ARBA" id="ARBA00023002"/>
    </source>
</evidence>
<protein>
    <recommendedName>
        <fullName evidence="2">peptide-methionine (S)-S-oxide reductase</fullName>
        <ecNumber evidence="2">1.8.4.11</ecNumber>
    </recommendedName>
    <alternativeName>
        <fullName evidence="4">Peptide-methionine (S)-S-oxide reductase</fullName>
    </alternativeName>
</protein>
<comment type="similarity">
    <text evidence="1">Belongs to the MsrA Met sulfoxide reductase family.</text>
</comment>
<dbReference type="Gene3D" id="3.30.1060.10">
    <property type="entry name" value="Peptide methionine sulphoxide reductase MsrA"/>
    <property type="match status" value="1"/>
</dbReference>
<dbReference type="PANTHER" id="PTHR43774">
    <property type="entry name" value="PEPTIDE METHIONINE SULFOXIDE REDUCTASE"/>
    <property type="match status" value="1"/>
</dbReference>
<feature type="compositionally biased region" description="Low complexity" evidence="5">
    <location>
        <begin position="150"/>
        <end position="181"/>
    </location>
</feature>
<proteinExistence type="inferred from homology"/>
<dbReference type="InterPro" id="IPR002569">
    <property type="entry name" value="Met_Sox_Rdtase_MsrA_dom"/>
</dbReference>